<protein>
    <recommendedName>
        <fullName evidence="4 10">Outer-membrane lipoprotein carrier protein</fullName>
    </recommendedName>
</protein>
<evidence type="ECO:0000256" key="1">
    <source>
        <dbReference type="ARBA" id="ARBA00004418"/>
    </source>
</evidence>
<comment type="caution">
    <text evidence="11">The sequence shown here is derived from an EMBL/GenBank/DDBJ whole genome shotgun (WGS) entry which is preliminary data.</text>
</comment>
<comment type="subunit">
    <text evidence="3 10">Monomer.</text>
</comment>
<keyword evidence="9 10" id="KW-0143">Chaperone</keyword>
<comment type="subcellular location">
    <subcellularLocation>
        <location evidence="1 10">Periplasm</location>
    </subcellularLocation>
</comment>
<dbReference type="SUPFAM" id="SSF89392">
    <property type="entry name" value="Prokaryotic lipoproteins and lipoprotein localization factors"/>
    <property type="match status" value="1"/>
</dbReference>
<sequence>MKINSFLCRNNSFSKLTFSFIFSATFSVGFIPSSIAETKIESQVKLSGQTHNIKADLMAKLSQIQYINAEFSQTVVSDLGETLQKGKGTIAISKPDLVNWHTTEPDETLIVSNGKNLWFYDPFIEQVSIYSFVKSIANTPVLLLTSEDPSLWNNFQVSQNKEGQYLIKSLTVDSQIKSLTLTFENEKISQLSILDSTGQISHIHLLNIDFTTKPDNSLFDFVIPEGVMLDDQR</sequence>
<dbReference type="Pfam" id="PF03548">
    <property type="entry name" value="LolA"/>
    <property type="match status" value="1"/>
</dbReference>
<keyword evidence="6" id="KW-0732">Signal</keyword>
<dbReference type="EMBL" id="BNAH01000003">
    <property type="protein sequence ID" value="GHE82601.1"/>
    <property type="molecule type" value="Genomic_DNA"/>
</dbReference>
<dbReference type="Proteomes" id="UP000626370">
    <property type="component" value="Unassembled WGS sequence"/>
</dbReference>
<comment type="function">
    <text evidence="10">Participates in the translocation of lipoproteins from the inner membrane to the outer membrane. Only forms a complex with a lipoprotein if the residue after the N-terminal Cys is not an aspartate (The Asp acts as a targeting signal to indicate that the lipoprotein should stay in the inner membrane).</text>
</comment>
<keyword evidence="5 10" id="KW-0813">Transport</keyword>
<proteinExistence type="inferred from homology"/>
<dbReference type="CDD" id="cd16325">
    <property type="entry name" value="LolA"/>
    <property type="match status" value="1"/>
</dbReference>
<evidence type="ECO:0000313" key="11">
    <source>
        <dbReference type="EMBL" id="GHE82601.1"/>
    </source>
</evidence>
<dbReference type="InterPro" id="IPR004564">
    <property type="entry name" value="OM_lipoprot_carrier_LolA-like"/>
</dbReference>
<keyword evidence="11" id="KW-0449">Lipoprotein</keyword>
<evidence type="ECO:0000256" key="2">
    <source>
        <dbReference type="ARBA" id="ARBA00007615"/>
    </source>
</evidence>
<comment type="similarity">
    <text evidence="2 10">Belongs to the LolA family.</text>
</comment>
<dbReference type="PANTHER" id="PTHR35869:SF1">
    <property type="entry name" value="OUTER-MEMBRANE LIPOPROTEIN CARRIER PROTEIN"/>
    <property type="match status" value="1"/>
</dbReference>
<dbReference type="Gene3D" id="2.50.20.10">
    <property type="entry name" value="Lipoprotein localisation LolA/LolB/LppX"/>
    <property type="match status" value="1"/>
</dbReference>
<evidence type="ECO:0000256" key="8">
    <source>
        <dbReference type="ARBA" id="ARBA00022927"/>
    </source>
</evidence>
<accession>A0ABQ3IGD0</accession>
<keyword evidence="8 10" id="KW-0653">Protein transport</keyword>
<evidence type="ECO:0000256" key="6">
    <source>
        <dbReference type="ARBA" id="ARBA00022729"/>
    </source>
</evidence>
<dbReference type="PANTHER" id="PTHR35869">
    <property type="entry name" value="OUTER-MEMBRANE LIPOPROTEIN CARRIER PROTEIN"/>
    <property type="match status" value="1"/>
</dbReference>
<evidence type="ECO:0000256" key="4">
    <source>
        <dbReference type="ARBA" id="ARBA00014035"/>
    </source>
</evidence>
<reference evidence="12" key="1">
    <citation type="journal article" date="2019" name="Int. J. Syst. Evol. Microbiol.">
        <title>The Global Catalogue of Microorganisms (GCM) 10K type strain sequencing project: providing services to taxonomists for standard genome sequencing and annotation.</title>
        <authorList>
            <consortium name="The Broad Institute Genomics Platform"/>
            <consortium name="The Broad Institute Genome Sequencing Center for Infectious Disease"/>
            <person name="Wu L."/>
            <person name="Ma J."/>
        </authorList>
    </citation>
    <scope>NUCLEOTIDE SEQUENCE [LARGE SCALE GENOMIC DNA]</scope>
    <source>
        <strain evidence="12">CGMCC 1.15922</strain>
    </source>
</reference>
<evidence type="ECO:0000256" key="9">
    <source>
        <dbReference type="ARBA" id="ARBA00023186"/>
    </source>
</evidence>
<keyword evidence="7 10" id="KW-0574">Periplasm</keyword>
<evidence type="ECO:0000256" key="10">
    <source>
        <dbReference type="HAMAP-Rule" id="MF_00240"/>
    </source>
</evidence>
<evidence type="ECO:0000256" key="3">
    <source>
        <dbReference type="ARBA" id="ARBA00011245"/>
    </source>
</evidence>
<dbReference type="HAMAP" id="MF_00240">
    <property type="entry name" value="LolA"/>
    <property type="match status" value="1"/>
</dbReference>
<evidence type="ECO:0000313" key="12">
    <source>
        <dbReference type="Proteomes" id="UP000626370"/>
    </source>
</evidence>
<dbReference type="InterPro" id="IPR029046">
    <property type="entry name" value="LolA/LolB/LppX"/>
</dbReference>
<name>A0ABQ3IGD0_9GAMM</name>
<organism evidence="11 12">
    <name type="scientific">Thalassotalea profundi</name>
    <dbReference type="NCBI Taxonomy" id="2036687"/>
    <lineage>
        <taxon>Bacteria</taxon>
        <taxon>Pseudomonadati</taxon>
        <taxon>Pseudomonadota</taxon>
        <taxon>Gammaproteobacteria</taxon>
        <taxon>Alteromonadales</taxon>
        <taxon>Colwelliaceae</taxon>
        <taxon>Thalassotalea</taxon>
    </lineage>
</organism>
<dbReference type="NCBIfam" id="TIGR00547">
    <property type="entry name" value="lolA"/>
    <property type="match status" value="1"/>
</dbReference>
<evidence type="ECO:0000256" key="7">
    <source>
        <dbReference type="ARBA" id="ARBA00022764"/>
    </source>
</evidence>
<evidence type="ECO:0000256" key="5">
    <source>
        <dbReference type="ARBA" id="ARBA00022448"/>
    </source>
</evidence>
<dbReference type="RefSeq" id="WP_189376878.1">
    <property type="nucleotide sequence ID" value="NZ_BNAH01000003.1"/>
</dbReference>
<dbReference type="InterPro" id="IPR018323">
    <property type="entry name" value="OM_lipoprot_carrier_LolA_Pbac"/>
</dbReference>
<gene>
    <name evidence="10 11" type="primary">lolA</name>
    <name evidence="11" type="ORF">GCM10011501_08580</name>
</gene>
<keyword evidence="12" id="KW-1185">Reference proteome</keyword>